<keyword evidence="2" id="KW-1185">Reference proteome</keyword>
<accession>A0AC61PKI4</accession>
<sequence>MRRLLSTLLALALALGLCAASAETTPFAGGSGTETDPWQIATADQLLAMANAVNDGSAGGYYGAFFALTEDIDLAGMEWQPIGRMDMTDQSNVNFMFMGVFDGQGHTISNVTFTSGDPIVGGGIFGMSLGEVKNLNAKNITVTCTNGFSNAIGAVVGYNMGMVHDVTLSGENSVTGVNCVGGITGGNNGAVYNCSVDGTAIHVLGDNDFPEGRIVQADVAECGGLVIGGSFGGSIDNCTAKGTVTAEGNEPIALGGIAGCLEMMDTVSNCTADVTITTVNGGHAIGGLCGFGGSHSNGSIIAEAEGVVTTKYPSEIINCSVTAVINAPGATHVGGLFGTGLYFYGEETAFKVVNCTVKADITGAVTPGAVAGRSVNSVIESCVTDATLDGEALTAETGETAVMYESADQGGEEAADDAA</sequence>
<name>A0AC61PKI4_9FIRM</name>
<dbReference type="EMBL" id="FWXZ01000002">
    <property type="protein sequence ID" value="SMC53744.1"/>
    <property type="molecule type" value="Genomic_DNA"/>
</dbReference>
<reference evidence="1" key="1">
    <citation type="submission" date="2017-04" db="EMBL/GenBank/DDBJ databases">
        <authorList>
            <person name="Varghese N."/>
            <person name="Submissions S."/>
        </authorList>
    </citation>
    <scope>NUCLEOTIDE SEQUENCE</scope>
    <source>
        <strain evidence="1">WTE2008</strain>
    </source>
</reference>
<proteinExistence type="predicted"/>
<evidence type="ECO:0000313" key="2">
    <source>
        <dbReference type="Proteomes" id="UP000192328"/>
    </source>
</evidence>
<gene>
    <name evidence="1" type="ORF">SAMN06297397_1308</name>
</gene>
<protein>
    <submittedName>
        <fullName evidence="1">The GLUG motif-containing protein</fullName>
    </submittedName>
</protein>
<comment type="caution">
    <text evidence="1">The sequence shown here is derived from an EMBL/GenBank/DDBJ whole genome shotgun (WGS) entry which is preliminary data.</text>
</comment>
<dbReference type="Proteomes" id="UP000192328">
    <property type="component" value="Unassembled WGS sequence"/>
</dbReference>
<evidence type="ECO:0000313" key="1">
    <source>
        <dbReference type="EMBL" id="SMC53744.1"/>
    </source>
</evidence>
<organism evidence="1 2">
    <name type="scientific">Aristaeella lactis</name>
    <dbReference type="NCBI Taxonomy" id="3046383"/>
    <lineage>
        <taxon>Bacteria</taxon>
        <taxon>Bacillati</taxon>
        <taxon>Bacillota</taxon>
        <taxon>Clostridia</taxon>
        <taxon>Eubacteriales</taxon>
        <taxon>Aristaeellaceae</taxon>
        <taxon>Aristaeella</taxon>
    </lineage>
</organism>